<dbReference type="Proteomes" id="UP001357485">
    <property type="component" value="Unassembled WGS sequence"/>
</dbReference>
<dbReference type="EMBL" id="JAVRRA010018092">
    <property type="protein sequence ID" value="KAK5191060.1"/>
    <property type="molecule type" value="Genomic_DNA"/>
</dbReference>
<feature type="compositionally biased region" description="Pro residues" evidence="1">
    <location>
        <begin position="1"/>
        <end position="14"/>
    </location>
</feature>
<feature type="compositionally biased region" description="Basic and acidic residues" evidence="1">
    <location>
        <begin position="46"/>
        <end position="74"/>
    </location>
</feature>
<name>A0ABR0LKV0_9PEZI</name>
<feature type="region of interest" description="Disordered" evidence="1">
    <location>
        <begin position="1"/>
        <end position="106"/>
    </location>
</feature>
<comment type="caution">
    <text evidence="2">The sequence shown here is derived from an EMBL/GenBank/DDBJ whole genome shotgun (WGS) entry which is preliminary data.</text>
</comment>
<sequence>PRPDPPLGHGPNPPHDIRTHEDHETRHADIARRNVDVSSAELRSSALDRRREGVEIRRQEGAAEEGGRDGRDLLQAEDEDVGRAAGGVGAGEGGEERAGEGGRVDRAAGTVVGQDVERQGRHWAVGRAVVFVGGAWSRR</sequence>
<evidence type="ECO:0000256" key="1">
    <source>
        <dbReference type="SAM" id="MobiDB-lite"/>
    </source>
</evidence>
<feature type="non-terminal residue" evidence="2">
    <location>
        <position position="1"/>
    </location>
</feature>
<gene>
    <name evidence="2" type="ORF">LTR16_007674</name>
</gene>
<keyword evidence="3" id="KW-1185">Reference proteome</keyword>
<organism evidence="2 3">
    <name type="scientific">Cryomyces antarcticus</name>
    <dbReference type="NCBI Taxonomy" id="329879"/>
    <lineage>
        <taxon>Eukaryota</taxon>
        <taxon>Fungi</taxon>
        <taxon>Dikarya</taxon>
        <taxon>Ascomycota</taxon>
        <taxon>Pezizomycotina</taxon>
        <taxon>Dothideomycetes</taxon>
        <taxon>Dothideomycetes incertae sedis</taxon>
        <taxon>Cryomyces</taxon>
    </lineage>
</organism>
<protein>
    <submittedName>
        <fullName evidence="2">Uncharacterized protein</fullName>
    </submittedName>
</protein>
<reference evidence="2 3" key="1">
    <citation type="submission" date="2023-08" db="EMBL/GenBank/DDBJ databases">
        <title>Black Yeasts Isolated from many extreme environments.</title>
        <authorList>
            <person name="Coleine C."/>
            <person name="Stajich J.E."/>
            <person name="Selbmann L."/>
        </authorList>
    </citation>
    <scope>NUCLEOTIDE SEQUENCE [LARGE SCALE GENOMIC DNA]</scope>
    <source>
        <strain evidence="2 3">CCFEE 536</strain>
    </source>
</reference>
<feature type="compositionally biased region" description="Basic and acidic residues" evidence="1">
    <location>
        <begin position="15"/>
        <end position="35"/>
    </location>
</feature>
<evidence type="ECO:0000313" key="3">
    <source>
        <dbReference type="Proteomes" id="UP001357485"/>
    </source>
</evidence>
<feature type="compositionally biased region" description="Basic and acidic residues" evidence="1">
    <location>
        <begin position="94"/>
        <end position="106"/>
    </location>
</feature>
<accession>A0ABR0LKV0</accession>
<proteinExistence type="predicted"/>
<evidence type="ECO:0000313" key="2">
    <source>
        <dbReference type="EMBL" id="KAK5191060.1"/>
    </source>
</evidence>